<keyword evidence="2" id="KW-1185">Reference proteome</keyword>
<proteinExistence type="predicted"/>
<keyword evidence="1" id="KW-0560">Oxidoreductase</keyword>
<organism evidence="1 2">
    <name type="scientific">Antarcticirhabdus aurantiaca</name>
    <dbReference type="NCBI Taxonomy" id="2606717"/>
    <lineage>
        <taxon>Bacteria</taxon>
        <taxon>Pseudomonadati</taxon>
        <taxon>Pseudomonadota</taxon>
        <taxon>Alphaproteobacteria</taxon>
        <taxon>Hyphomicrobiales</taxon>
        <taxon>Aurantimonadaceae</taxon>
        <taxon>Antarcticirhabdus</taxon>
    </lineage>
</organism>
<reference evidence="1" key="1">
    <citation type="submission" date="2022-11" db="EMBL/GenBank/DDBJ databases">
        <title>beta-Carotene-producing bacterium, Jeongeuplla avenae sp. nov., alleviates the salt stress of Arabidopsis seedlings.</title>
        <authorList>
            <person name="Jiang L."/>
            <person name="Lee J."/>
        </authorList>
    </citation>
    <scope>NUCLEOTIDE SEQUENCE</scope>
    <source>
        <strain evidence="1">DY_R2A_6</strain>
    </source>
</reference>
<protein>
    <submittedName>
        <fullName evidence="1">FAD-dependent monooxygenase</fullName>
    </submittedName>
</protein>
<dbReference type="EMBL" id="CP113520">
    <property type="protein sequence ID" value="WAJ30753.1"/>
    <property type="molecule type" value="Genomic_DNA"/>
</dbReference>
<gene>
    <name evidence="1" type="ORF">OXU80_11335</name>
</gene>
<accession>A0ACD4NVG9</accession>
<evidence type="ECO:0000313" key="1">
    <source>
        <dbReference type="EMBL" id="WAJ30753.1"/>
    </source>
</evidence>
<keyword evidence="1" id="KW-0503">Monooxygenase</keyword>
<dbReference type="Proteomes" id="UP001163223">
    <property type="component" value="Chromosome"/>
</dbReference>
<evidence type="ECO:0000313" key="2">
    <source>
        <dbReference type="Proteomes" id="UP001163223"/>
    </source>
</evidence>
<name>A0ACD4NVG9_9HYPH</name>
<sequence length="391" mass="41336">MRPDERPVAVTGAGIAGLTAAIALARFGFAVDIYERAEALAEVGAGLQLSPNALRVLDRLGLLDALSRRAVAARSVTLRRFNSGRPIAEVPVQGSDGTPYLSLHRGALQAVLIEAATAEPRIRLHLGQSLASVSERADGVELAFADGACAQARCLVAADGVRSQVARAAGFADPSPTGTIAWRTTIPVRNGIAAPAGIDAWLGPRRHAVAYPIESGAAVNLVLIDQEVARAEGDPVRHLLRRFSGWDLKLLDWIEAAASPTPWPILSVDAARPYRVGASTLLIGDAAHAMPPYAAQGAALAVEDAFVCAAMLASRPSVEAAFAAFEAERRPRVDAVRRRVAFHRFVYHLPRPASLARDAVLALQPKASLARGLGWLYDWTPPDIAISSPAP</sequence>